<dbReference type="Proteomes" id="UP001497516">
    <property type="component" value="Chromosome 1"/>
</dbReference>
<organism evidence="1 2">
    <name type="scientific">Linum trigynum</name>
    <dbReference type="NCBI Taxonomy" id="586398"/>
    <lineage>
        <taxon>Eukaryota</taxon>
        <taxon>Viridiplantae</taxon>
        <taxon>Streptophyta</taxon>
        <taxon>Embryophyta</taxon>
        <taxon>Tracheophyta</taxon>
        <taxon>Spermatophyta</taxon>
        <taxon>Magnoliopsida</taxon>
        <taxon>eudicotyledons</taxon>
        <taxon>Gunneridae</taxon>
        <taxon>Pentapetalae</taxon>
        <taxon>rosids</taxon>
        <taxon>fabids</taxon>
        <taxon>Malpighiales</taxon>
        <taxon>Linaceae</taxon>
        <taxon>Linum</taxon>
    </lineage>
</organism>
<sequence length="107" mass="12669">MDRSSHEYHDHISNIIKAPSVIHGAPQYPNVHKAFNHDHRVYFQSREKLQQAKPRPKKRVQLTDLAGRAIVEYEVDVDESFDSEADGFVQQKQKNFELCKWKTFRLY</sequence>
<dbReference type="EMBL" id="OZ034813">
    <property type="protein sequence ID" value="CAL1356856.1"/>
    <property type="molecule type" value="Genomic_DNA"/>
</dbReference>
<proteinExistence type="predicted"/>
<evidence type="ECO:0000313" key="1">
    <source>
        <dbReference type="EMBL" id="CAL1356856.1"/>
    </source>
</evidence>
<name>A0AAV2CLG2_9ROSI</name>
<dbReference type="PANTHER" id="PTHR38224">
    <property type="entry name" value="PHLOEM SPECIFIC PROTEIN"/>
    <property type="match status" value="1"/>
</dbReference>
<keyword evidence="2" id="KW-1185">Reference proteome</keyword>
<dbReference type="PANTHER" id="PTHR38224:SF1">
    <property type="entry name" value="PHLOEM SPECIFIC PROTEIN"/>
    <property type="match status" value="1"/>
</dbReference>
<evidence type="ECO:0000313" key="2">
    <source>
        <dbReference type="Proteomes" id="UP001497516"/>
    </source>
</evidence>
<accession>A0AAV2CLG2</accession>
<protein>
    <submittedName>
        <fullName evidence="1">Uncharacterized protein</fullName>
    </submittedName>
</protein>
<gene>
    <name evidence="1" type="ORF">LTRI10_LOCUS4527</name>
</gene>
<reference evidence="1 2" key="1">
    <citation type="submission" date="2024-04" db="EMBL/GenBank/DDBJ databases">
        <authorList>
            <person name="Fracassetti M."/>
        </authorList>
    </citation>
    <scope>NUCLEOTIDE SEQUENCE [LARGE SCALE GENOMIC DNA]</scope>
</reference>
<dbReference type="AlphaFoldDB" id="A0AAV2CLG2"/>